<dbReference type="Proteomes" id="UP000013827">
    <property type="component" value="Unassembled WGS sequence"/>
</dbReference>
<organism evidence="2 3">
    <name type="scientific">Emiliania huxleyi (strain CCMP1516)</name>
    <dbReference type="NCBI Taxonomy" id="280463"/>
    <lineage>
        <taxon>Eukaryota</taxon>
        <taxon>Haptista</taxon>
        <taxon>Haptophyta</taxon>
        <taxon>Prymnesiophyceae</taxon>
        <taxon>Isochrysidales</taxon>
        <taxon>Noelaerhabdaceae</taxon>
        <taxon>Emiliania</taxon>
    </lineage>
</organism>
<dbReference type="HOGENOM" id="CLU_812433_0_0_1"/>
<dbReference type="EnsemblProtists" id="EOD23587">
    <property type="protein sequence ID" value="EOD23587"/>
    <property type="gene ID" value="EMIHUDRAFT_239400"/>
</dbReference>
<evidence type="ECO:0000256" key="1">
    <source>
        <dbReference type="SAM" id="MobiDB-lite"/>
    </source>
</evidence>
<feature type="region of interest" description="Disordered" evidence="1">
    <location>
        <begin position="301"/>
        <end position="342"/>
    </location>
</feature>
<dbReference type="AlphaFoldDB" id="A0A0D3JJA2"/>
<dbReference type="KEGG" id="ehx:EMIHUDRAFT_239400"/>
<evidence type="ECO:0000313" key="2">
    <source>
        <dbReference type="EnsemblProtists" id="EOD23587"/>
    </source>
</evidence>
<name>A0A0D3JJA2_EMIH1</name>
<dbReference type="PaxDb" id="2903-EOD23587"/>
<reference evidence="3" key="1">
    <citation type="journal article" date="2013" name="Nature">
        <title>Pan genome of the phytoplankton Emiliania underpins its global distribution.</title>
        <authorList>
            <person name="Read B.A."/>
            <person name="Kegel J."/>
            <person name="Klute M.J."/>
            <person name="Kuo A."/>
            <person name="Lefebvre S.C."/>
            <person name="Maumus F."/>
            <person name="Mayer C."/>
            <person name="Miller J."/>
            <person name="Monier A."/>
            <person name="Salamov A."/>
            <person name="Young J."/>
            <person name="Aguilar M."/>
            <person name="Claverie J.M."/>
            <person name="Frickenhaus S."/>
            <person name="Gonzalez K."/>
            <person name="Herman E.K."/>
            <person name="Lin Y.C."/>
            <person name="Napier J."/>
            <person name="Ogata H."/>
            <person name="Sarno A.F."/>
            <person name="Shmutz J."/>
            <person name="Schroeder D."/>
            <person name="de Vargas C."/>
            <person name="Verret F."/>
            <person name="von Dassow P."/>
            <person name="Valentin K."/>
            <person name="Van de Peer Y."/>
            <person name="Wheeler G."/>
            <person name="Dacks J.B."/>
            <person name="Delwiche C.F."/>
            <person name="Dyhrman S.T."/>
            <person name="Glockner G."/>
            <person name="John U."/>
            <person name="Richards T."/>
            <person name="Worden A.Z."/>
            <person name="Zhang X."/>
            <person name="Grigoriev I.V."/>
            <person name="Allen A.E."/>
            <person name="Bidle K."/>
            <person name="Borodovsky M."/>
            <person name="Bowler C."/>
            <person name="Brownlee C."/>
            <person name="Cock J.M."/>
            <person name="Elias M."/>
            <person name="Gladyshev V.N."/>
            <person name="Groth M."/>
            <person name="Guda C."/>
            <person name="Hadaegh A."/>
            <person name="Iglesias-Rodriguez M.D."/>
            <person name="Jenkins J."/>
            <person name="Jones B.M."/>
            <person name="Lawson T."/>
            <person name="Leese F."/>
            <person name="Lindquist E."/>
            <person name="Lobanov A."/>
            <person name="Lomsadze A."/>
            <person name="Malik S.B."/>
            <person name="Marsh M.E."/>
            <person name="Mackinder L."/>
            <person name="Mock T."/>
            <person name="Mueller-Roeber B."/>
            <person name="Pagarete A."/>
            <person name="Parker M."/>
            <person name="Probert I."/>
            <person name="Quesneville H."/>
            <person name="Raines C."/>
            <person name="Rensing S.A."/>
            <person name="Riano-Pachon D.M."/>
            <person name="Richier S."/>
            <person name="Rokitta S."/>
            <person name="Shiraiwa Y."/>
            <person name="Soanes D.M."/>
            <person name="van der Giezen M."/>
            <person name="Wahlund T.M."/>
            <person name="Williams B."/>
            <person name="Wilson W."/>
            <person name="Wolfe G."/>
            <person name="Wurch L.L."/>
        </authorList>
    </citation>
    <scope>NUCLEOTIDE SEQUENCE</scope>
</reference>
<proteinExistence type="predicted"/>
<keyword evidence="3" id="KW-1185">Reference proteome</keyword>
<evidence type="ECO:0000313" key="3">
    <source>
        <dbReference type="Proteomes" id="UP000013827"/>
    </source>
</evidence>
<dbReference type="RefSeq" id="XP_005776016.1">
    <property type="nucleotide sequence ID" value="XM_005775959.1"/>
</dbReference>
<accession>A0A0D3JJA2</accession>
<feature type="compositionally biased region" description="Polar residues" evidence="1">
    <location>
        <begin position="333"/>
        <end position="342"/>
    </location>
</feature>
<sequence>MRAAYHGHGTPWGSSAGSVPFAMQRGRASPDVLAHVQRAAALMEADVLALPVSADKRSGHVNREGHYHGLGIASRVCGAETTPKPAAPTGLRALLVFLRAQATPPLLARLGPLEASSPFASLLSSILRRGGLFAHLSVQVHSGGTWGPGWHVDHPVSSLHLGIALHGLRTLHANCSGGAFARCPIAATTQPAGSIYFSSPAAFQHGVVYPEHRGGSFAESIVAVQARLLSNSSGEAFRLDSAKMGRDARTTFAAVAEALLAIPLKLPSLEELRVAESLLAVDESSIVAGYRAPGEEASCQAASAHEVRRRLPRNNAQRGTAAGEEREVAGIGASSQHRWGRM</sequence>
<reference evidence="2" key="2">
    <citation type="submission" date="2024-10" db="UniProtKB">
        <authorList>
            <consortium name="EnsemblProtists"/>
        </authorList>
    </citation>
    <scope>IDENTIFICATION</scope>
</reference>
<dbReference type="eggNOG" id="ENOG502SF4W">
    <property type="taxonomic scope" value="Eukaryota"/>
</dbReference>
<protein>
    <submittedName>
        <fullName evidence="2">Uncharacterized protein</fullName>
    </submittedName>
</protein>
<dbReference type="GeneID" id="17269132"/>